<feature type="domain" description="HTH tetR-type" evidence="3">
    <location>
        <begin position="21"/>
        <end position="81"/>
    </location>
</feature>
<dbReference type="InterPro" id="IPR001647">
    <property type="entry name" value="HTH_TetR"/>
</dbReference>
<proteinExistence type="predicted"/>
<comment type="caution">
    <text evidence="4">The sequence shown here is derived from an EMBL/GenBank/DDBJ whole genome shotgun (WGS) entry which is preliminary data.</text>
</comment>
<dbReference type="Proteomes" id="UP000256373">
    <property type="component" value="Unassembled WGS sequence"/>
</dbReference>
<dbReference type="GO" id="GO:0003677">
    <property type="term" value="F:DNA binding"/>
    <property type="evidence" value="ECO:0007669"/>
    <property type="project" value="UniProtKB-UniRule"/>
</dbReference>
<dbReference type="Pfam" id="PF00440">
    <property type="entry name" value="TetR_N"/>
    <property type="match status" value="1"/>
</dbReference>
<protein>
    <submittedName>
        <fullName evidence="4">TetR/AcrR family transcriptional regulator</fullName>
    </submittedName>
</protein>
<dbReference type="InterPro" id="IPR009057">
    <property type="entry name" value="Homeodomain-like_sf"/>
</dbReference>
<keyword evidence="1 2" id="KW-0238">DNA-binding</keyword>
<evidence type="ECO:0000256" key="2">
    <source>
        <dbReference type="PROSITE-ProRule" id="PRU00335"/>
    </source>
</evidence>
<dbReference type="EMBL" id="QNUL01000015">
    <property type="protein sequence ID" value="REA59514.1"/>
    <property type="molecule type" value="Genomic_DNA"/>
</dbReference>
<organism evidence="4 5">
    <name type="scientific">Dyadobacter luteus</name>
    <dbReference type="NCBI Taxonomy" id="2259619"/>
    <lineage>
        <taxon>Bacteria</taxon>
        <taxon>Pseudomonadati</taxon>
        <taxon>Bacteroidota</taxon>
        <taxon>Cytophagia</taxon>
        <taxon>Cytophagales</taxon>
        <taxon>Spirosomataceae</taxon>
        <taxon>Dyadobacter</taxon>
    </lineage>
</organism>
<dbReference type="RefSeq" id="WP_115832287.1">
    <property type="nucleotide sequence ID" value="NZ_QNUL01000015.1"/>
</dbReference>
<keyword evidence="5" id="KW-1185">Reference proteome</keyword>
<evidence type="ECO:0000313" key="4">
    <source>
        <dbReference type="EMBL" id="REA59514.1"/>
    </source>
</evidence>
<dbReference type="PROSITE" id="PS50977">
    <property type="entry name" value="HTH_TETR_2"/>
    <property type="match status" value="1"/>
</dbReference>
<reference evidence="4 5" key="1">
    <citation type="submission" date="2018-07" db="EMBL/GenBank/DDBJ databases">
        <title>Dyadobacter roseus sp. nov., isolated from rose rhizosphere soil.</title>
        <authorList>
            <person name="Chen L."/>
        </authorList>
    </citation>
    <scope>NUCLEOTIDE SEQUENCE [LARGE SCALE GENOMIC DNA]</scope>
    <source>
        <strain evidence="4 5">RS19</strain>
    </source>
</reference>
<dbReference type="Gene3D" id="1.10.357.10">
    <property type="entry name" value="Tetracycline Repressor, domain 2"/>
    <property type="match status" value="1"/>
</dbReference>
<feature type="DNA-binding region" description="H-T-H motif" evidence="2">
    <location>
        <begin position="44"/>
        <end position="63"/>
    </location>
</feature>
<dbReference type="AlphaFoldDB" id="A0A3D8YBL3"/>
<dbReference type="OrthoDB" id="649282at2"/>
<evidence type="ECO:0000259" key="3">
    <source>
        <dbReference type="PROSITE" id="PS50977"/>
    </source>
</evidence>
<dbReference type="SUPFAM" id="SSF46689">
    <property type="entry name" value="Homeodomain-like"/>
    <property type="match status" value="1"/>
</dbReference>
<dbReference type="PRINTS" id="PR00455">
    <property type="entry name" value="HTHTETR"/>
</dbReference>
<name>A0A3D8YBL3_9BACT</name>
<sequence>MEFQLTFHLNENIYLRDPEKSEIGKHIVKSAIDLIYDLGFEHFTFKKLAVEIHTTEATIYRYFENKHKLLLYILNWYWSYMEFLLVFKLQNVEDKKVKLKTIVELLTHELPESSGQLDYNKKFLNHIVISESSKVYLVKEVSEYNKNEVFKPYKDLCAKIAGAITAYDPEYAYPYSLSSTLIETAHHQQFFCQFLPKLTDVNPQNKSEFTSDFLTDLLFKVLH</sequence>
<gene>
    <name evidence="4" type="ORF">DSL64_17855</name>
</gene>
<evidence type="ECO:0000256" key="1">
    <source>
        <dbReference type="ARBA" id="ARBA00023125"/>
    </source>
</evidence>
<evidence type="ECO:0000313" key="5">
    <source>
        <dbReference type="Proteomes" id="UP000256373"/>
    </source>
</evidence>
<accession>A0A3D8YBL3</accession>